<keyword evidence="2" id="KW-0285">Flavoprotein</keyword>
<dbReference type="InterPro" id="IPR057661">
    <property type="entry name" value="RsdA/BaiN/AoA(So)_Rossmann"/>
</dbReference>
<dbReference type="PRINTS" id="PR00411">
    <property type="entry name" value="PNDRDTASEI"/>
</dbReference>
<dbReference type="PANTHER" id="PTHR42887">
    <property type="entry name" value="OS12G0638800 PROTEIN"/>
    <property type="match status" value="1"/>
</dbReference>
<dbReference type="Pfam" id="PF03486">
    <property type="entry name" value="HI0933_like"/>
    <property type="match status" value="1"/>
</dbReference>
<dbReference type="OrthoDB" id="9773233at2"/>
<dbReference type="InterPro" id="IPR036188">
    <property type="entry name" value="FAD/NAD-bd_sf"/>
</dbReference>
<keyword evidence="7" id="KW-1185">Reference proteome</keyword>
<dbReference type="Proteomes" id="UP000320390">
    <property type="component" value="Chromosome"/>
</dbReference>
<name>A0A518EZB6_9BACT</name>
<gene>
    <name evidence="6" type="ORF">Poly30_49660</name>
</gene>
<dbReference type="PANTHER" id="PTHR42887:SF2">
    <property type="entry name" value="OS12G0638800 PROTEIN"/>
    <property type="match status" value="1"/>
</dbReference>
<proteinExistence type="predicted"/>
<dbReference type="SUPFAM" id="SSF160996">
    <property type="entry name" value="HI0933 insert domain-like"/>
    <property type="match status" value="1"/>
</dbReference>
<evidence type="ECO:0000313" key="6">
    <source>
        <dbReference type="EMBL" id="QDV09408.1"/>
    </source>
</evidence>
<dbReference type="Gene3D" id="2.40.30.10">
    <property type="entry name" value="Translation factors"/>
    <property type="match status" value="1"/>
</dbReference>
<evidence type="ECO:0000259" key="4">
    <source>
        <dbReference type="Pfam" id="PF03486"/>
    </source>
</evidence>
<dbReference type="Gene3D" id="1.10.8.260">
    <property type="entry name" value="HI0933 insert domain-like"/>
    <property type="match status" value="1"/>
</dbReference>
<dbReference type="SUPFAM" id="SSF51905">
    <property type="entry name" value="FAD/NAD(P)-binding domain"/>
    <property type="match status" value="1"/>
</dbReference>
<dbReference type="AlphaFoldDB" id="A0A518EZB6"/>
<keyword evidence="3" id="KW-0274">FAD</keyword>
<evidence type="ECO:0000313" key="7">
    <source>
        <dbReference type="Proteomes" id="UP000320390"/>
    </source>
</evidence>
<feature type="domain" description="RsdA/BaiN/AoA(So)-like Rossmann fold-like" evidence="4">
    <location>
        <begin position="31"/>
        <end position="436"/>
    </location>
</feature>
<evidence type="ECO:0000256" key="1">
    <source>
        <dbReference type="ARBA" id="ARBA00001974"/>
    </source>
</evidence>
<dbReference type="Gene3D" id="3.50.50.60">
    <property type="entry name" value="FAD/NAD(P)-binding domain"/>
    <property type="match status" value="1"/>
</dbReference>
<organism evidence="6 7">
    <name type="scientific">Saltatorellus ferox</name>
    <dbReference type="NCBI Taxonomy" id="2528018"/>
    <lineage>
        <taxon>Bacteria</taxon>
        <taxon>Pseudomonadati</taxon>
        <taxon>Planctomycetota</taxon>
        <taxon>Planctomycetia</taxon>
        <taxon>Planctomycetia incertae sedis</taxon>
        <taxon>Saltatorellus</taxon>
    </lineage>
</organism>
<protein>
    <submittedName>
        <fullName evidence="6">Putative FAD-binding dehydrogenase</fullName>
    </submittedName>
</protein>
<dbReference type="EMBL" id="CP036434">
    <property type="protein sequence ID" value="QDV09408.1"/>
    <property type="molecule type" value="Genomic_DNA"/>
</dbReference>
<feature type="domain" description="RsdA/BaiN/AoA(So)-like insert" evidence="5">
    <location>
        <begin position="246"/>
        <end position="383"/>
    </location>
</feature>
<accession>A0A518EZB6</accession>
<dbReference type="NCBIfam" id="TIGR00275">
    <property type="entry name" value="aminoacetone oxidase family FAD-binding enzyme"/>
    <property type="match status" value="1"/>
</dbReference>
<evidence type="ECO:0000259" key="5">
    <source>
        <dbReference type="Pfam" id="PF22780"/>
    </source>
</evidence>
<comment type="cofactor">
    <cofactor evidence="1">
        <name>FAD</name>
        <dbReference type="ChEBI" id="CHEBI:57692"/>
    </cofactor>
</comment>
<dbReference type="InterPro" id="IPR055178">
    <property type="entry name" value="RsdA/BaiN/AoA(So)-like_dom"/>
</dbReference>
<dbReference type="InterPro" id="IPR023166">
    <property type="entry name" value="BaiN-like_dom_sf"/>
</dbReference>
<dbReference type="PRINTS" id="PR00368">
    <property type="entry name" value="FADPNR"/>
</dbReference>
<dbReference type="InterPro" id="IPR004792">
    <property type="entry name" value="BaiN-like"/>
</dbReference>
<reference evidence="6 7" key="1">
    <citation type="submission" date="2019-02" db="EMBL/GenBank/DDBJ databases">
        <title>Deep-cultivation of Planctomycetes and their phenomic and genomic characterization uncovers novel biology.</title>
        <authorList>
            <person name="Wiegand S."/>
            <person name="Jogler M."/>
            <person name="Boedeker C."/>
            <person name="Pinto D."/>
            <person name="Vollmers J."/>
            <person name="Rivas-Marin E."/>
            <person name="Kohn T."/>
            <person name="Peeters S.H."/>
            <person name="Heuer A."/>
            <person name="Rast P."/>
            <person name="Oberbeckmann S."/>
            <person name="Bunk B."/>
            <person name="Jeske O."/>
            <person name="Meyerdierks A."/>
            <person name="Storesund J.E."/>
            <person name="Kallscheuer N."/>
            <person name="Luecker S."/>
            <person name="Lage O.M."/>
            <person name="Pohl T."/>
            <person name="Merkel B.J."/>
            <person name="Hornburger P."/>
            <person name="Mueller R.-W."/>
            <person name="Bruemmer F."/>
            <person name="Labrenz M."/>
            <person name="Spormann A.M."/>
            <person name="Op den Camp H."/>
            <person name="Overmann J."/>
            <person name="Amann R."/>
            <person name="Jetten M.S.M."/>
            <person name="Mascher T."/>
            <person name="Medema M.H."/>
            <person name="Devos D.P."/>
            <person name="Kaster A.-K."/>
            <person name="Ovreas L."/>
            <person name="Rohde M."/>
            <person name="Galperin M.Y."/>
            <person name="Jogler C."/>
        </authorList>
    </citation>
    <scope>NUCLEOTIDE SEQUENCE [LARGE SCALE GENOMIC DNA]</scope>
    <source>
        <strain evidence="6 7">Poly30</strain>
    </source>
</reference>
<evidence type="ECO:0000256" key="2">
    <source>
        <dbReference type="ARBA" id="ARBA00022630"/>
    </source>
</evidence>
<sequence>MKPQASAPRGPTAESAIVLGEMPGTPDSAADVLIIGGGASGMVAAIRAARLGRRTILVEKSPSLGRKLLASGGQRCNLSNTLDTDQFMERVGREGRFMGPALAELGGPKLREFFHGIGVQTVVLDGFRVWPETRKSATVLAGLMGELERLAVEVVTNCEVQSTVHESTEDGGHFVIRYPLGEFRARQLVIATGGLALPKSGASGGGYAFAESFGHKVTARHPAGVPVVTAEDWPGRCTAHTIGKAHLQVDMKKHAKVARTGDLIFTKSGLRGPVVLDISRELSPLLERYGEVPIVMNLCGGRTQEDWQLLFKEWRTAPVRPVIEWLEEELPLEVAEVICELSDVDPTTLLQKLPGEAKDTLIRTLVKTPLTITGHTGYDGAFVTRGGARLKDVRPETLESKLQPGLYLCGEVLDLDGPCGGFNLQWAFASGYLAGSGLGLAAASEASKKS</sequence>
<dbReference type="RefSeq" id="WP_145203709.1">
    <property type="nucleotide sequence ID" value="NZ_CP036434.1"/>
</dbReference>
<evidence type="ECO:0000256" key="3">
    <source>
        <dbReference type="ARBA" id="ARBA00022827"/>
    </source>
</evidence>
<dbReference type="Pfam" id="PF22780">
    <property type="entry name" value="HI0933_like_1st"/>
    <property type="match status" value="1"/>
</dbReference>